<dbReference type="AlphaFoldDB" id="A0A9J6QU82"/>
<evidence type="ECO:0000313" key="2">
    <source>
        <dbReference type="EMBL" id="MCU7377166.1"/>
    </source>
</evidence>
<feature type="domain" description="HTH LytTR-type" evidence="1">
    <location>
        <begin position="195"/>
        <end position="301"/>
    </location>
</feature>
<accession>A0A9J6QU82</accession>
<protein>
    <submittedName>
        <fullName evidence="2">LytTR family transcriptional regulator DNA-binding domain-containing protein</fullName>
    </submittedName>
</protein>
<evidence type="ECO:0000313" key="3">
    <source>
        <dbReference type="Proteomes" id="UP001065549"/>
    </source>
</evidence>
<dbReference type="GO" id="GO:0000156">
    <property type="term" value="F:phosphorelay response regulator activity"/>
    <property type="evidence" value="ECO:0007669"/>
    <property type="project" value="InterPro"/>
</dbReference>
<dbReference type="RefSeq" id="WP_253020623.1">
    <property type="nucleotide sequence ID" value="NZ_JAOSHN010000001.1"/>
</dbReference>
<dbReference type="Gene3D" id="3.40.50.300">
    <property type="entry name" value="P-loop containing nucleotide triphosphate hydrolases"/>
    <property type="match status" value="1"/>
</dbReference>
<comment type="caution">
    <text evidence="2">The sequence shown here is derived from an EMBL/GenBank/DDBJ whole genome shotgun (WGS) entry which is preliminary data.</text>
</comment>
<keyword evidence="3" id="KW-1185">Reference proteome</keyword>
<dbReference type="InterPro" id="IPR027417">
    <property type="entry name" value="P-loop_NTPase"/>
</dbReference>
<proteinExistence type="predicted"/>
<dbReference type="PANTHER" id="PTHR37299">
    <property type="entry name" value="TRANSCRIPTIONAL REGULATOR-RELATED"/>
    <property type="match status" value="1"/>
</dbReference>
<dbReference type="InterPro" id="IPR012046">
    <property type="entry name" value="LytTR_ABC"/>
</dbReference>
<keyword evidence="2" id="KW-0238">DNA-binding</keyword>
<dbReference type="InterPro" id="IPR007492">
    <property type="entry name" value="LytTR_DNA-bd_dom"/>
</dbReference>
<dbReference type="Pfam" id="PF04397">
    <property type="entry name" value="LytTR"/>
    <property type="match status" value="1"/>
</dbReference>
<reference evidence="2" key="1">
    <citation type="submission" date="2022-09" db="EMBL/GenBank/DDBJ databases">
        <title>Culturomic study of gut microbiota in children with autism spectrum disorder.</title>
        <authorList>
            <person name="Efimov B.A."/>
            <person name="Chaplin A.V."/>
            <person name="Sokolova S.R."/>
            <person name="Pikina A.P."/>
            <person name="Korzhanova M."/>
            <person name="Belova V."/>
            <person name="Korostin D."/>
        </authorList>
    </citation>
    <scope>NUCLEOTIDE SEQUENCE</scope>
    <source>
        <strain evidence="2">ASD5510</strain>
    </source>
</reference>
<dbReference type="Proteomes" id="UP001065549">
    <property type="component" value="Unassembled WGS sequence"/>
</dbReference>
<evidence type="ECO:0000259" key="1">
    <source>
        <dbReference type="PROSITE" id="PS50930"/>
    </source>
</evidence>
<gene>
    <name evidence="2" type="ORF">OBO34_02225</name>
</gene>
<dbReference type="Gene3D" id="2.40.50.1020">
    <property type="entry name" value="LytTr DNA-binding domain"/>
    <property type="match status" value="1"/>
</dbReference>
<dbReference type="PIRSF" id="PIRSF036612">
    <property type="entry name" value="ABC_ATP_LytTR"/>
    <property type="match status" value="1"/>
</dbReference>
<dbReference type="EMBL" id="JAOSHN010000001">
    <property type="protein sequence ID" value="MCU7377166.1"/>
    <property type="molecule type" value="Genomic_DNA"/>
</dbReference>
<dbReference type="InterPro" id="IPR046947">
    <property type="entry name" value="LytR-like"/>
</dbReference>
<name>A0A9J6QU82_9FIRM</name>
<dbReference type="SMART" id="SM00850">
    <property type="entry name" value="LytTR"/>
    <property type="match status" value="1"/>
</dbReference>
<dbReference type="GO" id="GO:0003677">
    <property type="term" value="F:DNA binding"/>
    <property type="evidence" value="ECO:0007669"/>
    <property type="project" value="UniProtKB-KW"/>
</dbReference>
<dbReference type="PROSITE" id="PS50930">
    <property type="entry name" value="HTH_LYTTR"/>
    <property type="match status" value="1"/>
</dbReference>
<dbReference type="SUPFAM" id="SSF52540">
    <property type="entry name" value="P-loop containing nucleoside triphosphate hydrolases"/>
    <property type="match status" value="1"/>
</dbReference>
<dbReference type="PANTHER" id="PTHR37299:SF1">
    <property type="entry name" value="STAGE 0 SPORULATION PROTEIN A HOMOLOG"/>
    <property type="match status" value="1"/>
</dbReference>
<organism evidence="2 3">
    <name type="scientific">Hominibacterium faecale</name>
    <dbReference type="NCBI Taxonomy" id="2839743"/>
    <lineage>
        <taxon>Bacteria</taxon>
        <taxon>Bacillati</taxon>
        <taxon>Bacillota</taxon>
        <taxon>Clostridia</taxon>
        <taxon>Peptostreptococcales</taxon>
        <taxon>Anaerovoracaceae</taxon>
        <taxon>Hominibacterium</taxon>
    </lineage>
</organism>
<sequence>MPREYTNIEDLLQSLTIFQGIHIECSQDEEKEIFKTFLRLYGRRGVSYIMRTDRGYDRQTVGEYLKFFEKLSASRLSCKETMRDFQLEHIRRKKLRECTVSEHMRVNFARIRLAENRLCFLENPISDLDGLSQKVILEWMGKQAEAEVKFVTTTSSLRHALLLPGMAFYQEEGRYVQVPDEEETASSDGAVHKKIAAKSGSKTLLFEPKDIDFIESLNKANFLSVRDSSYQVGYTMDELEEMLKDFGFFRCHRSYIVNVQKVEEIEKWTKNSYSLRLNNPQHSQVPLAKGRVAQMRKTYNW</sequence>